<dbReference type="GO" id="GO:0005524">
    <property type="term" value="F:ATP binding"/>
    <property type="evidence" value="ECO:0007669"/>
    <property type="project" value="UniProtKB-UniRule"/>
</dbReference>
<dbReference type="PROSITE" id="PS51194">
    <property type="entry name" value="HELICASE_CTER"/>
    <property type="match status" value="1"/>
</dbReference>
<dbReference type="Pfam" id="PF00271">
    <property type="entry name" value="Helicase_C"/>
    <property type="match status" value="1"/>
</dbReference>
<comment type="similarity">
    <text evidence="6">Belongs to the DEAD box helicase family.</text>
</comment>
<evidence type="ECO:0000313" key="11">
    <source>
        <dbReference type="Proteomes" id="UP000886595"/>
    </source>
</evidence>
<keyword evidence="2 6" id="KW-0378">Hydrolase</keyword>
<dbReference type="GO" id="GO:0003723">
    <property type="term" value="F:RNA binding"/>
    <property type="evidence" value="ECO:0007669"/>
    <property type="project" value="UniProtKB-UniRule"/>
</dbReference>
<dbReference type="SMART" id="SM01178">
    <property type="entry name" value="DUF4217"/>
    <property type="match status" value="1"/>
</dbReference>
<dbReference type="InterPro" id="IPR014001">
    <property type="entry name" value="Helicase_ATP-bd"/>
</dbReference>
<keyword evidence="1 6" id="KW-0547">Nucleotide-binding</keyword>
<comment type="caution">
    <text evidence="10">The sequence shown here is derived from an EMBL/GenBank/DDBJ whole genome shotgun (WGS) entry which is preliminary data.</text>
</comment>
<organism evidence="10 11">
    <name type="scientific">Brassica carinata</name>
    <name type="common">Ethiopian mustard</name>
    <name type="synonym">Abyssinian cabbage</name>
    <dbReference type="NCBI Taxonomy" id="52824"/>
    <lineage>
        <taxon>Eukaryota</taxon>
        <taxon>Viridiplantae</taxon>
        <taxon>Streptophyta</taxon>
        <taxon>Embryophyta</taxon>
        <taxon>Tracheophyta</taxon>
        <taxon>Spermatophyta</taxon>
        <taxon>Magnoliopsida</taxon>
        <taxon>eudicotyledons</taxon>
        <taxon>Gunneridae</taxon>
        <taxon>Pentapetalae</taxon>
        <taxon>rosids</taxon>
        <taxon>malvids</taxon>
        <taxon>Brassicales</taxon>
        <taxon>Brassicaceae</taxon>
        <taxon>Brassiceae</taxon>
        <taxon>Brassica</taxon>
    </lineage>
</organism>
<evidence type="ECO:0000256" key="5">
    <source>
        <dbReference type="ARBA" id="ARBA00022884"/>
    </source>
</evidence>
<keyword evidence="5 6" id="KW-0694">RNA-binding</keyword>
<feature type="compositionally biased region" description="Basic residues" evidence="7">
    <location>
        <begin position="557"/>
        <end position="566"/>
    </location>
</feature>
<evidence type="ECO:0000259" key="8">
    <source>
        <dbReference type="PROSITE" id="PS51192"/>
    </source>
</evidence>
<dbReference type="EC" id="3.6.4.13" evidence="6"/>
<dbReference type="InterPro" id="IPR025313">
    <property type="entry name" value="SPB4-like_CTE"/>
</dbReference>
<evidence type="ECO:0000256" key="6">
    <source>
        <dbReference type="RuleBase" id="RU365068"/>
    </source>
</evidence>
<evidence type="ECO:0000259" key="9">
    <source>
        <dbReference type="PROSITE" id="PS51194"/>
    </source>
</evidence>
<comment type="catalytic activity">
    <reaction evidence="6">
        <text>ATP + H2O = ADP + phosphate + H(+)</text>
        <dbReference type="Rhea" id="RHEA:13065"/>
        <dbReference type="ChEBI" id="CHEBI:15377"/>
        <dbReference type="ChEBI" id="CHEBI:15378"/>
        <dbReference type="ChEBI" id="CHEBI:30616"/>
        <dbReference type="ChEBI" id="CHEBI:43474"/>
        <dbReference type="ChEBI" id="CHEBI:456216"/>
        <dbReference type="EC" id="3.6.4.13"/>
    </reaction>
</comment>
<dbReference type="InterPro" id="IPR011545">
    <property type="entry name" value="DEAD/DEAH_box_helicase_dom"/>
</dbReference>
<dbReference type="CDD" id="cd18787">
    <property type="entry name" value="SF2_C_DEAD"/>
    <property type="match status" value="1"/>
</dbReference>
<accession>A0A8X7UTT4</accession>
<sequence length="602" mass="67826">MGFEAPTHVQAQSIPVILSGRDVLVNAATGTGKTIAYLAPIIHHLQAHSPKVDRSHGTFGMRPFLFFGDCADTGAMPSSVRDIGEAAASVPLDRPWLRDGREKKAKEKARLRKGISILIATPGRLLDHLKNTASFVHKNLRWVIFDEADCILEMGYGKETEQIIKLLGSRRYEEGEEDDDDDIVAPKGGAQKQTLLLSATLNEKVNHLAKLSLDDPVMIGLENNGKLQQKIPVESPGSPDSDDEDEMVIHVNKSANPSSEDYGIPSQLVQKYVKVPCGARLVALLSVLKNLFEREASQKVVVFFSTRDAVDFHYSLLSEFQWPPNSETKEEDETVKQLFLKCKTFRLHGSMEQEDRRSAFATFKAEKQALLLSTDVAARGLDFPKVRCIIQYDCPGEATEYVHRVGRTARIGEKGEALLFLQPVEIDYLKDLKKHGATLAEYPLLKVIDKFPLLGNMPRIKKVISLESHPWFISLQRALEFFTYAEPKMKNLAKNAFVSWVRGYAAHKGELKSIFVVKKLHLGHVAKSFALKEQPSLVGKSHHKETMKRKRDERQRGQHPKKRKKMSGGNSRSTTKLESNPFLYHKPWHKFCNESSFAHRKF</sequence>
<evidence type="ECO:0000256" key="1">
    <source>
        <dbReference type="ARBA" id="ARBA00022741"/>
    </source>
</evidence>
<dbReference type="PROSITE" id="PS51192">
    <property type="entry name" value="HELICASE_ATP_BIND_1"/>
    <property type="match status" value="1"/>
</dbReference>
<dbReference type="EMBL" id="JAAMPC010000010">
    <property type="protein sequence ID" value="KAG2290594.1"/>
    <property type="molecule type" value="Genomic_DNA"/>
</dbReference>
<dbReference type="Gene3D" id="3.40.50.300">
    <property type="entry name" value="P-loop containing nucleotide triphosphate hydrolases"/>
    <property type="match status" value="3"/>
</dbReference>
<dbReference type="SUPFAM" id="SSF52540">
    <property type="entry name" value="P-loop containing nucleoside triphosphate hydrolases"/>
    <property type="match status" value="2"/>
</dbReference>
<keyword evidence="4 6" id="KW-0067">ATP-binding</keyword>
<dbReference type="SMART" id="SM00487">
    <property type="entry name" value="DEXDc"/>
    <property type="match status" value="1"/>
</dbReference>
<keyword evidence="11" id="KW-1185">Reference proteome</keyword>
<name>A0A8X7UTT4_BRACI</name>
<evidence type="ECO:0000256" key="2">
    <source>
        <dbReference type="ARBA" id="ARBA00022801"/>
    </source>
</evidence>
<keyword evidence="3 6" id="KW-0347">Helicase</keyword>
<dbReference type="Pfam" id="PF13959">
    <property type="entry name" value="CTE_SPB4"/>
    <property type="match status" value="1"/>
</dbReference>
<evidence type="ECO:0000256" key="3">
    <source>
        <dbReference type="ARBA" id="ARBA00022806"/>
    </source>
</evidence>
<reference evidence="10 11" key="1">
    <citation type="submission" date="2020-02" db="EMBL/GenBank/DDBJ databases">
        <authorList>
            <person name="Ma Q."/>
            <person name="Huang Y."/>
            <person name="Song X."/>
            <person name="Pei D."/>
        </authorList>
    </citation>
    <scope>NUCLEOTIDE SEQUENCE [LARGE SCALE GENOMIC DNA]</scope>
    <source>
        <strain evidence="10">Sxm20200214</strain>
        <tissue evidence="10">Leaf</tissue>
    </source>
</reference>
<feature type="compositionally biased region" description="Basic residues" evidence="7">
    <location>
        <begin position="540"/>
        <end position="549"/>
    </location>
</feature>
<protein>
    <recommendedName>
        <fullName evidence="6">ATP-dependent RNA helicase</fullName>
        <ecNumber evidence="6">3.6.4.13</ecNumber>
    </recommendedName>
</protein>
<evidence type="ECO:0000256" key="4">
    <source>
        <dbReference type="ARBA" id="ARBA00022840"/>
    </source>
</evidence>
<dbReference type="Pfam" id="PF00270">
    <property type="entry name" value="DEAD"/>
    <property type="match status" value="2"/>
</dbReference>
<dbReference type="PANTHER" id="PTHR24031">
    <property type="entry name" value="RNA HELICASE"/>
    <property type="match status" value="1"/>
</dbReference>
<dbReference type="GO" id="GO:0003724">
    <property type="term" value="F:RNA helicase activity"/>
    <property type="evidence" value="ECO:0007669"/>
    <property type="project" value="UniProtKB-EC"/>
</dbReference>
<feature type="compositionally biased region" description="Polar residues" evidence="7">
    <location>
        <begin position="568"/>
        <end position="578"/>
    </location>
</feature>
<comment type="domain">
    <text evidence="6">The Q motif is unique to and characteristic of the DEAD box family of RNA helicases and controls ATP binding and hydrolysis.</text>
</comment>
<dbReference type="InterPro" id="IPR027417">
    <property type="entry name" value="P-loop_NTPase"/>
</dbReference>
<dbReference type="SMART" id="SM00490">
    <property type="entry name" value="HELICc"/>
    <property type="match status" value="1"/>
</dbReference>
<comment type="function">
    <text evidence="6">RNA helicase.</text>
</comment>
<proteinExistence type="inferred from homology"/>
<dbReference type="AlphaFoldDB" id="A0A8X7UTT4"/>
<feature type="domain" description="Helicase C-terminal" evidence="9">
    <location>
        <begin position="280"/>
        <end position="459"/>
    </location>
</feature>
<dbReference type="OrthoDB" id="422663at2759"/>
<dbReference type="Proteomes" id="UP000886595">
    <property type="component" value="Unassembled WGS sequence"/>
</dbReference>
<dbReference type="GO" id="GO:0016787">
    <property type="term" value="F:hydrolase activity"/>
    <property type="evidence" value="ECO:0007669"/>
    <property type="project" value="UniProtKB-KW"/>
</dbReference>
<dbReference type="InterPro" id="IPR001650">
    <property type="entry name" value="Helicase_C-like"/>
</dbReference>
<feature type="domain" description="Helicase ATP-binding" evidence="8">
    <location>
        <begin position="14"/>
        <end position="219"/>
    </location>
</feature>
<feature type="region of interest" description="Disordered" evidence="7">
    <location>
        <begin position="537"/>
        <end position="578"/>
    </location>
</feature>
<evidence type="ECO:0000313" key="10">
    <source>
        <dbReference type="EMBL" id="KAG2290594.1"/>
    </source>
</evidence>
<gene>
    <name evidence="10" type="ORF">Bca52824_050198</name>
</gene>
<evidence type="ECO:0000256" key="7">
    <source>
        <dbReference type="SAM" id="MobiDB-lite"/>
    </source>
</evidence>